<keyword evidence="2" id="KW-0812">Transmembrane</keyword>
<evidence type="ECO:0000256" key="2">
    <source>
        <dbReference type="SAM" id="Phobius"/>
    </source>
</evidence>
<dbReference type="SUPFAM" id="SSF52047">
    <property type="entry name" value="RNI-like"/>
    <property type="match status" value="1"/>
</dbReference>
<comment type="caution">
    <text evidence="3">The sequence shown here is derived from an EMBL/GenBank/DDBJ whole genome shotgun (WGS) entry which is preliminary data.</text>
</comment>
<accession>A0AAD5C8L1</accession>
<feature type="transmembrane region" description="Helical" evidence="2">
    <location>
        <begin position="12"/>
        <end position="33"/>
    </location>
</feature>
<keyword evidence="4" id="KW-1185">Reference proteome</keyword>
<feature type="region of interest" description="Disordered" evidence="1">
    <location>
        <begin position="162"/>
        <end position="206"/>
    </location>
</feature>
<dbReference type="AlphaFoldDB" id="A0AAD5C8L1"/>
<evidence type="ECO:0000313" key="4">
    <source>
        <dbReference type="Proteomes" id="UP001206925"/>
    </source>
</evidence>
<dbReference type="EMBL" id="JAMZMK010009245">
    <property type="protein sequence ID" value="KAI7736553.1"/>
    <property type="molecule type" value="Genomic_DNA"/>
</dbReference>
<proteinExistence type="predicted"/>
<dbReference type="InterPro" id="IPR032675">
    <property type="entry name" value="LRR_dom_sf"/>
</dbReference>
<sequence>MIKSNLFLEEWVMIARCALLIAPLSFIVSFQGLRRLKHLDLSTSYSFTGAFLKNVSGNGGGDNLEVMILQDCVHLKDIEVERFMAAVLTGEFRLLRHLDISNREGLACEGDWSNRCYDASFIPIQQLLEQRPDFCLVAEFPKGIYNDIDQMTCSDVSLASQSSSSHTSDGSSTSDGSYNSDHGSGNEYGRESGSSFYEENSDYLLS</sequence>
<feature type="compositionally biased region" description="Low complexity" evidence="1">
    <location>
        <begin position="162"/>
        <end position="181"/>
    </location>
</feature>
<evidence type="ECO:0000256" key="1">
    <source>
        <dbReference type="SAM" id="MobiDB-lite"/>
    </source>
</evidence>
<gene>
    <name evidence="3" type="ORF">M8C21_031849</name>
</gene>
<dbReference type="Proteomes" id="UP001206925">
    <property type="component" value="Unassembled WGS sequence"/>
</dbReference>
<keyword evidence="2" id="KW-0472">Membrane</keyword>
<reference evidence="3" key="1">
    <citation type="submission" date="2022-06" db="EMBL/GenBank/DDBJ databases">
        <title>Uncovering the hologenomic basis of an extraordinary plant invasion.</title>
        <authorList>
            <person name="Bieker V.C."/>
            <person name="Martin M.D."/>
            <person name="Gilbert T."/>
            <person name="Hodgins K."/>
            <person name="Battlay P."/>
            <person name="Petersen B."/>
            <person name="Wilson J."/>
        </authorList>
    </citation>
    <scope>NUCLEOTIDE SEQUENCE</scope>
    <source>
        <strain evidence="3">AA19_3_7</strain>
        <tissue evidence="3">Leaf</tissue>
    </source>
</reference>
<protein>
    <submittedName>
        <fullName evidence="3">Uncharacterized protein</fullName>
    </submittedName>
</protein>
<keyword evidence="2" id="KW-1133">Transmembrane helix</keyword>
<organism evidence="3 4">
    <name type="scientific">Ambrosia artemisiifolia</name>
    <name type="common">Common ragweed</name>
    <dbReference type="NCBI Taxonomy" id="4212"/>
    <lineage>
        <taxon>Eukaryota</taxon>
        <taxon>Viridiplantae</taxon>
        <taxon>Streptophyta</taxon>
        <taxon>Embryophyta</taxon>
        <taxon>Tracheophyta</taxon>
        <taxon>Spermatophyta</taxon>
        <taxon>Magnoliopsida</taxon>
        <taxon>eudicotyledons</taxon>
        <taxon>Gunneridae</taxon>
        <taxon>Pentapetalae</taxon>
        <taxon>asterids</taxon>
        <taxon>campanulids</taxon>
        <taxon>Asterales</taxon>
        <taxon>Asteraceae</taxon>
        <taxon>Asteroideae</taxon>
        <taxon>Heliantheae alliance</taxon>
        <taxon>Heliantheae</taxon>
        <taxon>Ambrosia</taxon>
    </lineage>
</organism>
<evidence type="ECO:0000313" key="3">
    <source>
        <dbReference type="EMBL" id="KAI7736553.1"/>
    </source>
</evidence>
<name>A0AAD5C8L1_AMBAR</name>
<dbReference type="Gene3D" id="3.80.10.10">
    <property type="entry name" value="Ribonuclease Inhibitor"/>
    <property type="match status" value="1"/>
</dbReference>